<dbReference type="EMBL" id="JAWDGP010005392">
    <property type="protein sequence ID" value="KAK3757303.1"/>
    <property type="molecule type" value="Genomic_DNA"/>
</dbReference>
<sequence length="135" mass="14531">MASFRIPAGLQRTRAPAAAAELRAITRPTPAASCDATPLPVGTSVSGGPSFGVATKERVVENSAIQGPCLGNKHSLHRQRQVEGPTPDVMYPPHPIFVCSQPPATPGFLLWMPHCMWAVPFLCSQPDYERRQLSS</sequence>
<protein>
    <submittedName>
        <fullName evidence="1">Uncharacterized protein</fullName>
    </submittedName>
</protein>
<evidence type="ECO:0000313" key="2">
    <source>
        <dbReference type="Proteomes" id="UP001283361"/>
    </source>
</evidence>
<gene>
    <name evidence="1" type="ORF">RRG08_066199</name>
</gene>
<name>A0AAE1D5L2_9GAST</name>
<evidence type="ECO:0000313" key="1">
    <source>
        <dbReference type="EMBL" id="KAK3757303.1"/>
    </source>
</evidence>
<proteinExistence type="predicted"/>
<keyword evidence="2" id="KW-1185">Reference proteome</keyword>
<accession>A0AAE1D5L2</accession>
<dbReference type="AlphaFoldDB" id="A0AAE1D5L2"/>
<organism evidence="1 2">
    <name type="scientific">Elysia crispata</name>
    <name type="common">lettuce slug</name>
    <dbReference type="NCBI Taxonomy" id="231223"/>
    <lineage>
        <taxon>Eukaryota</taxon>
        <taxon>Metazoa</taxon>
        <taxon>Spiralia</taxon>
        <taxon>Lophotrochozoa</taxon>
        <taxon>Mollusca</taxon>
        <taxon>Gastropoda</taxon>
        <taxon>Heterobranchia</taxon>
        <taxon>Euthyneura</taxon>
        <taxon>Panpulmonata</taxon>
        <taxon>Sacoglossa</taxon>
        <taxon>Placobranchoidea</taxon>
        <taxon>Plakobranchidae</taxon>
        <taxon>Elysia</taxon>
    </lineage>
</organism>
<dbReference type="Proteomes" id="UP001283361">
    <property type="component" value="Unassembled WGS sequence"/>
</dbReference>
<reference evidence="1" key="1">
    <citation type="journal article" date="2023" name="G3 (Bethesda)">
        <title>A reference genome for the long-term kleptoplast-retaining sea slug Elysia crispata morphotype clarki.</title>
        <authorList>
            <person name="Eastman K.E."/>
            <person name="Pendleton A.L."/>
            <person name="Shaikh M.A."/>
            <person name="Suttiyut T."/>
            <person name="Ogas R."/>
            <person name="Tomko P."/>
            <person name="Gavelis G."/>
            <person name="Widhalm J.R."/>
            <person name="Wisecaver J.H."/>
        </authorList>
    </citation>
    <scope>NUCLEOTIDE SEQUENCE</scope>
    <source>
        <strain evidence="1">ECLA1</strain>
    </source>
</reference>
<comment type="caution">
    <text evidence="1">The sequence shown here is derived from an EMBL/GenBank/DDBJ whole genome shotgun (WGS) entry which is preliminary data.</text>
</comment>